<gene>
    <name evidence="2" type="ORF">AFUS01_LOCUS10569</name>
</gene>
<feature type="compositionally biased region" description="Polar residues" evidence="1">
    <location>
        <begin position="1"/>
        <end position="15"/>
    </location>
</feature>
<evidence type="ECO:0000313" key="3">
    <source>
        <dbReference type="Proteomes" id="UP000708208"/>
    </source>
</evidence>
<dbReference type="Proteomes" id="UP000708208">
    <property type="component" value="Unassembled WGS sequence"/>
</dbReference>
<sequence>TRSRTKQVPTNVESSNLRDKNAPDGLDNPRNKKKRKKTLNFIYLEMLEWDERAYFVQAFKAYDKNRLKQAEKCNRDNE</sequence>
<organism evidence="2 3">
    <name type="scientific">Allacma fusca</name>
    <dbReference type="NCBI Taxonomy" id="39272"/>
    <lineage>
        <taxon>Eukaryota</taxon>
        <taxon>Metazoa</taxon>
        <taxon>Ecdysozoa</taxon>
        <taxon>Arthropoda</taxon>
        <taxon>Hexapoda</taxon>
        <taxon>Collembola</taxon>
        <taxon>Symphypleona</taxon>
        <taxon>Sminthuridae</taxon>
        <taxon>Allacma</taxon>
    </lineage>
</organism>
<name>A0A8J2JKL1_9HEXA</name>
<feature type="non-terminal residue" evidence="2">
    <location>
        <position position="1"/>
    </location>
</feature>
<keyword evidence="3" id="KW-1185">Reference proteome</keyword>
<evidence type="ECO:0000256" key="1">
    <source>
        <dbReference type="SAM" id="MobiDB-lite"/>
    </source>
</evidence>
<feature type="compositionally biased region" description="Basic and acidic residues" evidence="1">
    <location>
        <begin position="16"/>
        <end position="30"/>
    </location>
</feature>
<accession>A0A8J2JKL1</accession>
<reference evidence="2" key="1">
    <citation type="submission" date="2021-06" db="EMBL/GenBank/DDBJ databases">
        <authorList>
            <person name="Hodson N. C."/>
            <person name="Mongue J. A."/>
            <person name="Jaron S. K."/>
        </authorList>
    </citation>
    <scope>NUCLEOTIDE SEQUENCE</scope>
</reference>
<evidence type="ECO:0000313" key="2">
    <source>
        <dbReference type="EMBL" id="CAG7721348.1"/>
    </source>
</evidence>
<comment type="caution">
    <text evidence="2">The sequence shown here is derived from an EMBL/GenBank/DDBJ whole genome shotgun (WGS) entry which is preliminary data.</text>
</comment>
<proteinExistence type="predicted"/>
<dbReference type="AlphaFoldDB" id="A0A8J2JKL1"/>
<dbReference type="EMBL" id="CAJVCH010078782">
    <property type="protein sequence ID" value="CAG7721348.1"/>
    <property type="molecule type" value="Genomic_DNA"/>
</dbReference>
<feature type="region of interest" description="Disordered" evidence="1">
    <location>
        <begin position="1"/>
        <end position="34"/>
    </location>
</feature>
<protein>
    <submittedName>
        <fullName evidence="2">Uncharacterized protein</fullName>
    </submittedName>
</protein>